<gene>
    <name evidence="2" type="ORF">SAMN05421810_1041</name>
</gene>
<keyword evidence="3" id="KW-1185">Reference proteome</keyword>
<proteinExistence type="predicted"/>
<sequence>RVIEHTPQRGFPRNHSHHSSHHDSCCRRDVAGGPDPEGLSDDHHDDHPANRLAFSSLTGCCVRPTLAGVPVWLLSRGRRPLPRLGDPFVTADRFHLGLLLPCRRISGRHWCSCGDWHQAEGVPVRPPGDTGAQETCARSGRLAQCPHRKWLRRRQVDIDAISVPAPGLQGCTLRTLAGNRRRVASGDEAGVRSAYPGNVHPVSCCCPLGWSCCGAVVADGVDADDGAGVGGVDHVGAGDGDADVSDRVWAGAEEHQITW</sequence>
<feature type="region of interest" description="Disordered" evidence="1">
    <location>
        <begin position="1"/>
        <end position="44"/>
    </location>
</feature>
<dbReference type="Proteomes" id="UP000198727">
    <property type="component" value="Unassembled WGS sequence"/>
</dbReference>
<protein>
    <submittedName>
        <fullName evidence="2">Uncharacterized protein</fullName>
    </submittedName>
</protein>
<name>A0A1I5UK30_9PSEU</name>
<reference evidence="3" key="1">
    <citation type="submission" date="2016-10" db="EMBL/GenBank/DDBJ databases">
        <authorList>
            <person name="Varghese N."/>
            <person name="Submissions S."/>
        </authorList>
    </citation>
    <scope>NUCLEOTIDE SEQUENCE [LARGE SCALE GENOMIC DNA]</scope>
    <source>
        <strain evidence="3">CGMCC 4.5579</strain>
    </source>
</reference>
<organism evidence="2 3">
    <name type="scientific">Amycolatopsis arida</name>
    <dbReference type="NCBI Taxonomy" id="587909"/>
    <lineage>
        <taxon>Bacteria</taxon>
        <taxon>Bacillati</taxon>
        <taxon>Actinomycetota</taxon>
        <taxon>Actinomycetes</taxon>
        <taxon>Pseudonocardiales</taxon>
        <taxon>Pseudonocardiaceae</taxon>
        <taxon>Amycolatopsis</taxon>
    </lineage>
</organism>
<dbReference type="EMBL" id="FOWW01000004">
    <property type="protein sequence ID" value="SFP95624.1"/>
    <property type="molecule type" value="Genomic_DNA"/>
</dbReference>
<evidence type="ECO:0000313" key="2">
    <source>
        <dbReference type="EMBL" id="SFP95624.1"/>
    </source>
</evidence>
<accession>A0A1I5UK30</accession>
<evidence type="ECO:0000313" key="3">
    <source>
        <dbReference type="Proteomes" id="UP000198727"/>
    </source>
</evidence>
<feature type="compositionally biased region" description="Basic and acidic residues" evidence="1">
    <location>
        <begin position="21"/>
        <end position="30"/>
    </location>
</feature>
<dbReference type="AlphaFoldDB" id="A0A1I5UK30"/>
<evidence type="ECO:0000256" key="1">
    <source>
        <dbReference type="SAM" id="MobiDB-lite"/>
    </source>
</evidence>
<feature type="non-terminal residue" evidence="2">
    <location>
        <position position="1"/>
    </location>
</feature>